<dbReference type="FunFam" id="4.10.410.10:FF:000020">
    <property type="entry name" value="Collagen, type VI, alpha 3"/>
    <property type="match status" value="1"/>
</dbReference>
<evidence type="ECO:0000313" key="8">
    <source>
        <dbReference type="Ensembl" id="ENSACIP00000015781.1"/>
    </source>
</evidence>
<evidence type="ECO:0000256" key="1">
    <source>
        <dbReference type="ARBA" id="ARBA00004613"/>
    </source>
</evidence>
<feature type="disulfide bond" evidence="6">
    <location>
        <begin position="65"/>
        <end position="101"/>
    </location>
</feature>
<feature type="disulfide bond" evidence="6">
    <location>
        <begin position="69"/>
        <end position="106"/>
    </location>
</feature>
<dbReference type="SMART" id="SM00131">
    <property type="entry name" value="KU"/>
    <property type="match status" value="1"/>
</dbReference>
<dbReference type="GO" id="GO:0004222">
    <property type="term" value="F:metalloendopeptidase activity"/>
    <property type="evidence" value="ECO:0007669"/>
    <property type="project" value="TreeGrafter"/>
</dbReference>
<evidence type="ECO:0000256" key="2">
    <source>
        <dbReference type="ARBA" id="ARBA00022525"/>
    </source>
</evidence>
<feature type="domain" description="BPTI/Kunitz inhibitor" evidence="7">
    <location>
        <begin position="488"/>
        <end position="538"/>
    </location>
</feature>
<reference evidence="8" key="1">
    <citation type="submission" date="2025-08" db="UniProtKB">
        <authorList>
            <consortium name="Ensembl"/>
        </authorList>
    </citation>
    <scope>IDENTIFICATION</scope>
</reference>
<dbReference type="PANTHER" id="PTHR13723:SF281">
    <property type="entry name" value="PAPILIN"/>
    <property type="match status" value="1"/>
</dbReference>
<dbReference type="GO" id="GO:0030198">
    <property type="term" value="P:extracellular matrix organization"/>
    <property type="evidence" value="ECO:0007669"/>
    <property type="project" value="InterPro"/>
</dbReference>
<evidence type="ECO:0000256" key="4">
    <source>
        <dbReference type="ARBA" id="ARBA00022737"/>
    </source>
</evidence>
<dbReference type="PANTHER" id="PTHR13723">
    <property type="entry name" value="ADAMTS A DISINTEGRIN AND METALLOPROTEASE WITH THROMBOSPONDIN MOTIFS PROTEASE"/>
    <property type="match status" value="1"/>
</dbReference>
<dbReference type="GO" id="GO:0005576">
    <property type="term" value="C:extracellular region"/>
    <property type="evidence" value="ECO:0007669"/>
    <property type="project" value="UniProtKB-SubCell"/>
</dbReference>
<keyword evidence="9" id="KW-1185">Reference proteome</keyword>
<dbReference type="PROSITE" id="PS50092">
    <property type="entry name" value="TSP1"/>
    <property type="match status" value="4"/>
</dbReference>
<dbReference type="Pfam" id="PF19030">
    <property type="entry name" value="TSP1_ADAMTS"/>
    <property type="match status" value="3"/>
</dbReference>
<dbReference type="FunFam" id="2.20.100.10:FF:000005">
    <property type="entry name" value="ADAM metallopeptidase with thrombospondin type 1 motif 9"/>
    <property type="match status" value="3"/>
</dbReference>
<dbReference type="InterPro" id="IPR036383">
    <property type="entry name" value="TSP1_rpt_sf"/>
</dbReference>
<name>A0A3Q0RYI3_AMPCI</name>
<feature type="disulfide bond" evidence="6">
    <location>
        <begin position="80"/>
        <end position="91"/>
    </location>
</feature>
<keyword evidence="2" id="KW-0964">Secreted</keyword>
<evidence type="ECO:0000256" key="3">
    <source>
        <dbReference type="ARBA" id="ARBA00022729"/>
    </source>
</evidence>
<dbReference type="InterPro" id="IPR036880">
    <property type="entry name" value="Kunitz_BPTI_sf"/>
</dbReference>
<dbReference type="InterPro" id="IPR002223">
    <property type="entry name" value="Kunitz_BPTI"/>
</dbReference>
<dbReference type="PROSITE" id="PS00280">
    <property type="entry name" value="BPTI_KUNITZ_1"/>
    <property type="match status" value="1"/>
</dbReference>
<dbReference type="InterPro" id="IPR013273">
    <property type="entry name" value="ADAMTS/ADAMTS-like"/>
</dbReference>
<dbReference type="InterPro" id="IPR000884">
    <property type="entry name" value="TSP1_rpt"/>
</dbReference>
<dbReference type="Gene3D" id="4.10.410.10">
    <property type="entry name" value="Pancreatic trypsin inhibitor Kunitz domain"/>
    <property type="match status" value="1"/>
</dbReference>
<sequence length="581" mass="63617">MSWHNKKGAGQESRREIDQRLIVVGISLQSLHLHAQSFLTNSDIQFCIQGPSVDYWDSWGPYGECSRSCGGGVTMRTRRCVTHRADGGHNCVGPDKSYRSCNIQDCPEGSRDFREEQCSQFDGSDFSGKRYKWLPYYGAENPCELNCMPRGENFFYRHRRAVVDGTPCHPGRRDICVDGVCRVGFSSDSCFLSLTALGGFLSWRTGEWNACSVTCGGGSQVRSVQCVSHDASGPRVVEDAICAAYADAPPSLQTCNMHKCTEYHVTGWSCSVTCGSGEQTREVTCVGSGGVRLDETSCSALLRPAVVQPCEMAPCPKQITLSIFMQCSKSCGSGSRERQVICSDQERNLYPVDQCNAHPKPLTVERCNTQPCYRPQVVPSIQDPRGHDNTQSGFQPYTRDPTQTNAVHDPHSSAPALHCSQSYYGCCSDGRTSASGPQGLGCSSAPAPTPVPTSCIQTSYGCCQDGVTAAQGPNKEGCVEYVNPRSICSLPRAAGSCSSWVARYHFDIITSKCVHFWYGGCHGNSNNFMTQAECQRACQVTAPTLVHSALQGQRVGSRRWKHNPKTIHVPHSLILEIQWWS</sequence>
<comment type="subcellular location">
    <subcellularLocation>
        <location evidence="1">Secreted</location>
    </subcellularLocation>
</comment>
<dbReference type="Ensembl" id="ENSACIT00000016195.1">
    <property type="protein sequence ID" value="ENSACIP00000015781.1"/>
    <property type="gene ID" value="ENSACIG00000012226.1"/>
</dbReference>
<evidence type="ECO:0000259" key="7">
    <source>
        <dbReference type="PROSITE" id="PS50279"/>
    </source>
</evidence>
<dbReference type="GeneTree" id="ENSGT00940000156891"/>
<keyword evidence="3" id="KW-0732">Signal</keyword>
<dbReference type="SUPFAM" id="SSF82895">
    <property type="entry name" value="TSP-1 type 1 repeat"/>
    <property type="match status" value="4"/>
</dbReference>
<dbReference type="AlphaFoldDB" id="A0A3Q0RYI3"/>
<evidence type="ECO:0000256" key="6">
    <source>
        <dbReference type="PIRSR" id="PIRSR613273-3"/>
    </source>
</evidence>
<keyword evidence="5 6" id="KW-1015">Disulfide bond</keyword>
<dbReference type="InterPro" id="IPR020901">
    <property type="entry name" value="Prtase_inh_Kunz-CS"/>
</dbReference>
<protein>
    <submittedName>
        <fullName evidence="8">Papilin, proteoglycan like sulfated glycoprotein</fullName>
    </submittedName>
</protein>
<evidence type="ECO:0000313" key="9">
    <source>
        <dbReference type="Proteomes" id="UP000261340"/>
    </source>
</evidence>
<evidence type="ECO:0000256" key="5">
    <source>
        <dbReference type="ARBA" id="ARBA00023157"/>
    </source>
</evidence>
<dbReference type="PROSITE" id="PS50279">
    <property type="entry name" value="BPTI_KUNITZ_2"/>
    <property type="match status" value="1"/>
</dbReference>
<dbReference type="PRINTS" id="PR00759">
    <property type="entry name" value="BASICPTASE"/>
</dbReference>
<proteinExistence type="predicted"/>
<reference evidence="8" key="2">
    <citation type="submission" date="2025-09" db="UniProtKB">
        <authorList>
            <consortium name="Ensembl"/>
        </authorList>
    </citation>
    <scope>IDENTIFICATION</scope>
</reference>
<dbReference type="PRINTS" id="PR01857">
    <property type="entry name" value="ADAMTSFAMILY"/>
</dbReference>
<dbReference type="Pfam" id="PF00014">
    <property type="entry name" value="Kunitz_BPTI"/>
    <property type="match status" value="1"/>
</dbReference>
<dbReference type="GO" id="GO:0006508">
    <property type="term" value="P:proteolysis"/>
    <property type="evidence" value="ECO:0007669"/>
    <property type="project" value="TreeGrafter"/>
</dbReference>
<dbReference type="SUPFAM" id="SSF57362">
    <property type="entry name" value="BPTI-like"/>
    <property type="match status" value="1"/>
</dbReference>
<dbReference type="Pfam" id="PF00090">
    <property type="entry name" value="TSP_1"/>
    <property type="match status" value="1"/>
</dbReference>
<dbReference type="FunFam" id="2.20.100.10:FF:000001">
    <property type="entry name" value="semaphorin-5A isoform X1"/>
    <property type="match status" value="1"/>
</dbReference>
<dbReference type="Gene3D" id="2.20.100.10">
    <property type="entry name" value="Thrombospondin type-1 (TSP1) repeat"/>
    <property type="match status" value="4"/>
</dbReference>
<dbReference type="SMART" id="SM00209">
    <property type="entry name" value="TSP1"/>
    <property type="match status" value="4"/>
</dbReference>
<organism evidence="8 9">
    <name type="scientific">Amphilophus citrinellus</name>
    <name type="common">Midas cichlid</name>
    <name type="synonym">Cichlasoma citrinellum</name>
    <dbReference type="NCBI Taxonomy" id="61819"/>
    <lineage>
        <taxon>Eukaryota</taxon>
        <taxon>Metazoa</taxon>
        <taxon>Chordata</taxon>
        <taxon>Craniata</taxon>
        <taxon>Vertebrata</taxon>
        <taxon>Euteleostomi</taxon>
        <taxon>Actinopterygii</taxon>
        <taxon>Neopterygii</taxon>
        <taxon>Teleostei</taxon>
        <taxon>Neoteleostei</taxon>
        <taxon>Acanthomorphata</taxon>
        <taxon>Ovalentaria</taxon>
        <taxon>Cichlomorphae</taxon>
        <taxon>Cichliformes</taxon>
        <taxon>Cichlidae</taxon>
        <taxon>New World cichlids</taxon>
        <taxon>Cichlasomatinae</taxon>
        <taxon>Heroini</taxon>
        <taxon>Amphilophus</taxon>
    </lineage>
</organism>
<dbReference type="InterPro" id="IPR050439">
    <property type="entry name" value="ADAMTS_ADAMTS-like"/>
</dbReference>
<dbReference type="GO" id="GO:0004867">
    <property type="term" value="F:serine-type endopeptidase inhibitor activity"/>
    <property type="evidence" value="ECO:0007669"/>
    <property type="project" value="InterPro"/>
</dbReference>
<accession>A0A3Q0RYI3</accession>
<dbReference type="Proteomes" id="UP000261340">
    <property type="component" value="Unplaced"/>
</dbReference>
<dbReference type="GO" id="GO:0031012">
    <property type="term" value="C:extracellular matrix"/>
    <property type="evidence" value="ECO:0007669"/>
    <property type="project" value="TreeGrafter"/>
</dbReference>
<keyword evidence="4" id="KW-0677">Repeat</keyword>